<sequence>MDNKCSQCGRKQASVNYNCEACEAELIDNGELVDALTFWDRKKPSTLKQMIIPLAIITVSGILSAAADTNLILFVGMAAAAIYYYKLVNAKANS</sequence>
<dbReference type="RefSeq" id="WP_166150673.1">
    <property type="nucleotide sequence ID" value="NZ_JAAOIW010000004.1"/>
</dbReference>
<proteinExistence type="predicted"/>
<feature type="transmembrane region" description="Helical" evidence="1">
    <location>
        <begin position="51"/>
        <end position="84"/>
    </location>
</feature>
<accession>A0ABX0J471</accession>
<gene>
    <name evidence="2" type="ORF">G9U52_14740</name>
</gene>
<protein>
    <submittedName>
        <fullName evidence="2">Uncharacterized protein</fullName>
    </submittedName>
</protein>
<evidence type="ECO:0000256" key="1">
    <source>
        <dbReference type="SAM" id="Phobius"/>
    </source>
</evidence>
<dbReference type="EMBL" id="JAAOIW010000004">
    <property type="protein sequence ID" value="NHN31094.1"/>
    <property type="molecule type" value="Genomic_DNA"/>
</dbReference>
<evidence type="ECO:0000313" key="3">
    <source>
        <dbReference type="Proteomes" id="UP001165962"/>
    </source>
</evidence>
<reference evidence="2" key="1">
    <citation type="submission" date="2020-03" db="EMBL/GenBank/DDBJ databases">
        <title>Draft sequencing of Paenibacilllus sp. S3N08.</title>
        <authorList>
            <person name="Kim D.-U."/>
        </authorList>
    </citation>
    <scope>NUCLEOTIDE SEQUENCE</scope>
    <source>
        <strain evidence="2">S3N08</strain>
    </source>
</reference>
<keyword evidence="1" id="KW-0472">Membrane</keyword>
<evidence type="ECO:0000313" key="2">
    <source>
        <dbReference type="EMBL" id="NHN31094.1"/>
    </source>
</evidence>
<keyword evidence="1" id="KW-0812">Transmembrane</keyword>
<dbReference type="Proteomes" id="UP001165962">
    <property type="component" value="Unassembled WGS sequence"/>
</dbReference>
<comment type="caution">
    <text evidence="2">The sequence shown here is derived from an EMBL/GenBank/DDBJ whole genome shotgun (WGS) entry which is preliminary data.</text>
</comment>
<organism evidence="2 3">
    <name type="scientific">Paenibacillus agricola</name>
    <dbReference type="NCBI Taxonomy" id="2716264"/>
    <lineage>
        <taxon>Bacteria</taxon>
        <taxon>Bacillati</taxon>
        <taxon>Bacillota</taxon>
        <taxon>Bacilli</taxon>
        <taxon>Bacillales</taxon>
        <taxon>Paenibacillaceae</taxon>
        <taxon>Paenibacillus</taxon>
    </lineage>
</organism>
<keyword evidence="1" id="KW-1133">Transmembrane helix</keyword>
<name>A0ABX0J471_9BACL</name>
<keyword evidence="3" id="KW-1185">Reference proteome</keyword>